<gene>
    <name evidence="1" type="ORF">AUP43_02350</name>
</gene>
<accession>A0A154W1P5</accession>
<comment type="caution">
    <text evidence="1">The sequence shown here is derived from an EMBL/GenBank/DDBJ whole genome shotgun (WGS) entry which is preliminary data.</text>
</comment>
<dbReference type="AlphaFoldDB" id="A0A154W1P5"/>
<keyword evidence="2" id="KW-1185">Reference proteome</keyword>
<organism evidence="1 2">
    <name type="scientific">Oceanibaculum pacificum</name>
    <dbReference type="NCBI Taxonomy" id="580166"/>
    <lineage>
        <taxon>Bacteria</taxon>
        <taxon>Pseudomonadati</taxon>
        <taxon>Pseudomonadota</taxon>
        <taxon>Alphaproteobacteria</taxon>
        <taxon>Rhodospirillales</taxon>
        <taxon>Oceanibaculaceae</taxon>
        <taxon>Oceanibaculum</taxon>
    </lineage>
</organism>
<reference evidence="1 2" key="1">
    <citation type="submission" date="2015-12" db="EMBL/GenBank/DDBJ databases">
        <title>Genome sequence of Oceanibaculum pacificum MCCC 1A02656.</title>
        <authorList>
            <person name="Lu L."/>
            <person name="Lai Q."/>
            <person name="Shao Z."/>
            <person name="Qian P."/>
        </authorList>
    </citation>
    <scope>NUCLEOTIDE SEQUENCE [LARGE SCALE GENOMIC DNA]</scope>
    <source>
        <strain evidence="1 2">MCCC 1A02656</strain>
    </source>
</reference>
<protein>
    <submittedName>
        <fullName evidence="1">Uncharacterized protein</fullName>
    </submittedName>
</protein>
<name>A0A154W1P5_9PROT</name>
<sequence>MFAESANAWIIHYSCESFYDRPDGRSPRVTSIALRKLDSAQTVSFSIHQTAERRGIPFDRIEQHYDELEQEMLDNFFAHLGGHRGMKYLHWNMRDANYGFQAIEHRYRVLGGEPFVIDDNNKIDLSRLLIDIYGVGYIDHPRMERLLDKNHIAPRDFLSGAEEARAFEDRNFVGLHQSTLRKVDVIANIAGRAHDRNLKTNASWWAMHGGRLRTALVWMAENKTFQLVTGLASLVGLGLALWAFL</sequence>
<dbReference type="STRING" id="580166.AUP43_02350"/>
<dbReference type="EMBL" id="LPXN01000116">
    <property type="protein sequence ID" value="KZD07383.1"/>
    <property type="molecule type" value="Genomic_DNA"/>
</dbReference>
<evidence type="ECO:0000313" key="2">
    <source>
        <dbReference type="Proteomes" id="UP000076400"/>
    </source>
</evidence>
<dbReference type="Proteomes" id="UP000076400">
    <property type="component" value="Unassembled WGS sequence"/>
</dbReference>
<proteinExistence type="predicted"/>
<evidence type="ECO:0000313" key="1">
    <source>
        <dbReference type="EMBL" id="KZD07383.1"/>
    </source>
</evidence>